<gene>
    <name evidence="2" type="ORF">J2W50_001449</name>
</gene>
<dbReference type="InterPro" id="IPR036102">
    <property type="entry name" value="OsmC/Ohrsf"/>
</dbReference>
<evidence type="ECO:0000313" key="3">
    <source>
        <dbReference type="Proteomes" id="UP001260715"/>
    </source>
</evidence>
<dbReference type="PANTHER" id="PTHR35368">
    <property type="entry name" value="HYDROPEROXIDE REDUCTASE"/>
    <property type="match status" value="1"/>
</dbReference>
<organism evidence="2 3">
    <name type="scientific">Herbaspirillum frisingense</name>
    <dbReference type="NCBI Taxonomy" id="92645"/>
    <lineage>
        <taxon>Bacteria</taxon>
        <taxon>Pseudomonadati</taxon>
        <taxon>Pseudomonadota</taxon>
        <taxon>Betaproteobacteria</taxon>
        <taxon>Burkholderiales</taxon>
        <taxon>Oxalobacteraceae</taxon>
        <taxon>Herbaspirillum</taxon>
    </lineage>
</organism>
<protein>
    <submittedName>
        <fullName evidence="2">OsmC-like protein</fullName>
    </submittedName>
</protein>
<proteinExistence type="predicted"/>
<dbReference type="Pfam" id="PF02566">
    <property type="entry name" value="OsmC"/>
    <property type="match status" value="1"/>
</dbReference>
<evidence type="ECO:0000313" key="2">
    <source>
        <dbReference type="EMBL" id="MDR6583251.1"/>
    </source>
</evidence>
<feature type="region of interest" description="Disordered" evidence="1">
    <location>
        <begin position="173"/>
        <end position="192"/>
    </location>
</feature>
<dbReference type="InterPro" id="IPR003718">
    <property type="entry name" value="OsmC/Ohr_fam"/>
</dbReference>
<comment type="caution">
    <text evidence="2">The sequence shown here is derived from an EMBL/GenBank/DDBJ whole genome shotgun (WGS) entry which is preliminary data.</text>
</comment>
<dbReference type="PANTHER" id="PTHR35368:SF1">
    <property type="entry name" value="HYDROPEROXIDE REDUCTASE"/>
    <property type="match status" value="1"/>
</dbReference>
<reference evidence="2 3" key="1">
    <citation type="submission" date="2023-07" db="EMBL/GenBank/DDBJ databases">
        <title>Sorghum-associated microbial communities from plants grown in Nebraska, USA.</title>
        <authorList>
            <person name="Schachtman D."/>
        </authorList>
    </citation>
    <scope>NUCLEOTIDE SEQUENCE [LARGE SCALE GENOMIC DNA]</scope>
    <source>
        <strain evidence="2 3">596</strain>
    </source>
</reference>
<keyword evidence="3" id="KW-1185">Reference proteome</keyword>
<evidence type="ECO:0000256" key="1">
    <source>
        <dbReference type="SAM" id="MobiDB-lite"/>
    </source>
</evidence>
<accession>A0ABU1PBE2</accession>
<dbReference type="RefSeq" id="WP_102662221.1">
    <property type="nucleotide sequence ID" value="NZ_JAVDSJ010000002.1"/>
</dbReference>
<dbReference type="Gene3D" id="3.30.300.20">
    <property type="match status" value="1"/>
</dbReference>
<dbReference type="InterPro" id="IPR015946">
    <property type="entry name" value="KH_dom-like_a/b"/>
</dbReference>
<name>A0ABU1PBE2_9BURK</name>
<dbReference type="SUPFAM" id="SSF82784">
    <property type="entry name" value="OsmC-like"/>
    <property type="match status" value="1"/>
</dbReference>
<dbReference type="Proteomes" id="UP001260715">
    <property type="component" value="Unassembled WGS sequence"/>
</dbReference>
<dbReference type="EMBL" id="JAVDSJ010000002">
    <property type="protein sequence ID" value="MDR6583251.1"/>
    <property type="molecule type" value="Genomic_DNA"/>
</dbReference>
<sequence>MTSLNHYLSEKRSAVLAREALIDAGNAGPTQLAARVTAEGRSGVRRIRIRDHQVISDSPPDFAGYNLGPSSPELQLGVLGSCVTHIFLIQAAHRQVAVDSLEVEVSGRIDPRGGRPGHEDIPIWPHDIGYVVHLESPAPAADVQALFEAVEATCPILNLLKNPQQIRAELRHRQTEAADTPGDGHGAENVIA</sequence>
<dbReference type="InterPro" id="IPR052924">
    <property type="entry name" value="OsmC/Ohr_hydroprdx_reductase"/>
</dbReference>